<evidence type="ECO:0008006" key="8">
    <source>
        <dbReference type="Google" id="ProtNLM"/>
    </source>
</evidence>
<evidence type="ECO:0000313" key="7">
    <source>
        <dbReference type="Proteomes" id="UP000466442"/>
    </source>
</evidence>
<accession>A0A8S9X2I2</accession>
<gene>
    <name evidence="6" type="ORF">GE061_003768</name>
</gene>
<proteinExistence type="predicted"/>
<feature type="compositionally biased region" description="Polar residues" evidence="5">
    <location>
        <begin position="356"/>
        <end position="365"/>
    </location>
</feature>
<dbReference type="SMART" id="SM00320">
    <property type="entry name" value="WD40"/>
    <property type="match status" value="4"/>
</dbReference>
<dbReference type="InterPro" id="IPR036322">
    <property type="entry name" value="WD40_repeat_dom_sf"/>
</dbReference>
<dbReference type="AlphaFoldDB" id="A0A8S9X2I2"/>
<dbReference type="Pfam" id="PF00400">
    <property type="entry name" value="WD40"/>
    <property type="match status" value="3"/>
</dbReference>
<reference evidence="6" key="1">
    <citation type="journal article" date="2021" name="Mol. Ecol. Resour.">
        <title>Apolygus lucorum genome provides insights into omnivorousness and mesophyll feeding.</title>
        <authorList>
            <person name="Liu Y."/>
            <person name="Liu H."/>
            <person name="Wang H."/>
            <person name="Huang T."/>
            <person name="Liu B."/>
            <person name="Yang B."/>
            <person name="Yin L."/>
            <person name="Li B."/>
            <person name="Zhang Y."/>
            <person name="Zhang S."/>
            <person name="Jiang F."/>
            <person name="Zhang X."/>
            <person name="Ren Y."/>
            <person name="Wang B."/>
            <person name="Wang S."/>
            <person name="Lu Y."/>
            <person name="Wu K."/>
            <person name="Fan W."/>
            <person name="Wang G."/>
        </authorList>
    </citation>
    <scope>NUCLEOTIDE SEQUENCE</scope>
    <source>
        <strain evidence="6">12Hb</strain>
    </source>
</reference>
<dbReference type="PANTHER" id="PTHR44675">
    <property type="entry name" value="PAK1 INTERACTING PROTEIN 1"/>
    <property type="match status" value="1"/>
</dbReference>
<comment type="caution">
    <text evidence="6">The sequence shown here is derived from an EMBL/GenBank/DDBJ whole genome shotgun (WGS) entry which is preliminary data.</text>
</comment>
<dbReference type="InterPro" id="IPR015943">
    <property type="entry name" value="WD40/YVTN_repeat-like_dom_sf"/>
</dbReference>
<name>A0A8S9X2I2_APOLU</name>
<dbReference type="Gene3D" id="2.130.10.10">
    <property type="entry name" value="YVTN repeat-like/Quinoprotein amine dehydrogenase"/>
    <property type="match status" value="2"/>
</dbReference>
<dbReference type="SUPFAM" id="SSF50978">
    <property type="entry name" value="WD40 repeat-like"/>
    <property type="match status" value="1"/>
</dbReference>
<dbReference type="PROSITE" id="PS50294">
    <property type="entry name" value="WD_REPEATS_REGION"/>
    <property type="match status" value="1"/>
</dbReference>
<evidence type="ECO:0000256" key="4">
    <source>
        <dbReference type="PROSITE-ProRule" id="PRU00221"/>
    </source>
</evidence>
<keyword evidence="7" id="KW-1185">Reference proteome</keyword>
<evidence type="ECO:0000256" key="5">
    <source>
        <dbReference type="SAM" id="MobiDB-lite"/>
    </source>
</evidence>
<dbReference type="Proteomes" id="UP000466442">
    <property type="component" value="Unassembled WGS sequence"/>
</dbReference>
<feature type="compositionally biased region" description="Basic residues" evidence="5">
    <location>
        <begin position="320"/>
        <end position="329"/>
    </location>
</feature>
<keyword evidence="2" id="KW-0677">Repeat</keyword>
<comment type="function">
    <text evidence="3">Negatively regulates the PAK1 kinase. PAK1 is a member of the PAK kinase family, which has been shown to play a positive role in the regulation of signaling pathways involving MAPK8 and RELA. PAK1 exists as an inactive homodimer, which is activated by binding of small GTPases such as CDC42 to an N-terminal regulatory domain. PAK1IP1 also binds to the N-terminus of PAK1, and inhibits the specific activation of PAK1 by CDC42. May be involved in ribosomal large subunit assembly.</text>
</comment>
<evidence type="ECO:0000313" key="6">
    <source>
        <dbReference type="EMBL" id="KAF6203350.1"/>
    </source>
</evidence>
<dbReference type="InterPro" id="IPR051959">
    <property type="entry name" value="PAK1-Kinase_Regulator"/>
</dbReference>
<evidence type="ECO:0000256" key="1">
    <source>
        <dbReference type="ARBA" id="ARBA00022574"/>
    </source>
</evidence>
<dbReference type="PROSITE" id="PS50082">
    <property type="entry name" value="WD_REPEATS_2"/>
    <property type="match status" value="1"/>
</dbReference>
<keyword evidence="1 4" id="KW-0853">WD repeat</keyword>
<dbReference type="PROSITE" id="PS00678">
    <property type="entry name" value="WD_REPEATS_1"/>
    <property type="match status" value="1"/>
</dbReference>
<evidence type="ECO:0000256" key="2">
    <source>
        <dbReference type="ARBA" id="ARBA00022737"/>
    </source>
</evidence>
<dbReference type="PANTHER" id="PTHR44675:SF1">
    <property type="entry name" value="P21-ACTIVATED PROTEIN KINASE-INTERACTING PROTEIN 1"/>
    <property type="match status" value="1"/>
</dbReference>
<dbReference type="InterPro" id="IPR001680">
    <property type="entry name" value="WD40_rpt"/>
</dbReference>
<dbReference type="OrthoDB" id="308449at2759"/>
<feature type="region of interest" description="Disordered" evidence="5">
    <location>
        <begin position="320"/>
        <end position="373"/>
    </location>
</feature>
<protein>
    <recommendedName>
        <fullName evidence="8">WD repeat-containing protein 55 homolog</fullName>
    </recommendedName>
</protein>
<sequence length="373" mass="41703">MKRESEEDGVFEIIVGTYEEYLVGFKFMLTDDAPKLQQTVANHSHKGSLKCLATYDRYLASGGSDENIHLYDFKTRKQGGMLMHHTGTVTCMKFTPDGSHLVTCGEDGSIAIVAVGSWMLRKIWPKAHKEQAVHWITIHPSGRLALSIGADKTIKTWNLIKGKHAYTTNIASVTPRPEFIEWSQCGEYFGLVYGTNVDIYSMATGAVNNTVKVGFRITCIQFLENQRLCVGTWEGSVICLDFLTGNKIWEIESKNEVRIKSIGVADKWLVVGNSEGNIFVYALKREKKPKEKASIASSCRITCLVLSRLLSEDELKEAKKKRKKKKLRNRPPGVVETAVPDSKELETPKIKKSKKSVGTPQQQWDVETIAAGT</sequence>
<feature type="repeat" description="WD" evidence="4">
    <location>
        <begin position="82"/>
        <end position="112"/>
    </location>
</feature>
<dbReference type="InterPro" id="IPR019775">
    <property type="entry name" value="WD40_repeat_CS"/>
</dbReference>
<evidence type="ECO:0000256" key="3">
    <source>
        <dbReference type="ARBA" id="ARBA00045213"/>
    </source>
</evidence>
<organism evidence="6 7">
    <name type="scientific">Apolygus lucorum</name>
    <name type="common">Small green plant bug</name>
    <name type="synonym">Lygocoris lucorum</name>
    <dbReference type="NCBI Taxonomy" id="248454"/>
    <lineage>
        <taxon>Eukaryota</taxon>
        <taxon>Metazoa</taxon>
        <taxon>Ecdysozoa</taxon>
        <taxon>Arthropoda</taxon>
        <taxon>Hexapoda</taxon>
        <taxon>Insecta</taxon>
        <taxon>Pterygota</taxon>
        <taxon>Neoptera</taxon>
        <taxon>Paraneoptera</taxon>
        <taxon>Hemiptera</taxon>
        <taxon>Heteroptera</taxon>
        <taxon>Panheteroptera</taxon>
        <taxon>Cimicomorpha</taxon>
        <taxon>Miridae</taxon>
        <taxon>Mirini</taxon>
        <taxon>Apolygus</taxon>
    </lineage>
</organism>
<dbReference type="EMBL" id="WIXP02000011">
    <property type="protein sequence ID" value="KAF6203350.1"/>
    <property type="molecule type" value="Genomic_DNA"/>
</dbReference>